<dbReference type="Gene3D" id="3.30.420.40">
    <property type="match status" value="2"/>
</dbReference>
<dbReference type="InterPro" id="IPR002731">
    <property type="entry name" value="ATPase_BadF"/>
</dbReference>
<evidence type="ECO:0000313" key="2">
    <source>
        <dbReference type="EMBL" id="GAA3641046.1"/>
    </source>
</evidence>
<dbReference type="Pfam" id="PF01869">
    <property type="entry name" value="BcrAD_BadFG"/>
    <property type="match status" value="1"/>
</dbReference>
<sequence length="314" mass="33042">MIAEQRRAGTTLALDAGQTAIKVHLTRSGGDTIQNVFPGIRTSQRLLPQLAGVVAAVGAELSDPIDVVTLGVSGLAESDADAAELLALFPSTRVREVHLAHDSVTSFLGALGDRRGAVIASGTGVVTLGVGAARVARVDGWGNIMGDAGSGYWIGRRGLESAMRSYDGREAPTALVDVVRSRWPDLENAYVDLQSDPDRVRVVASLAEAVTQLAPTDAVAAQITLHAARELAHSVITALRRVSDAEDHHEEVVAAIGGVFRSDSVRRRFEELVTEARPNARIEPAHGTALDGARSLSALAEQHPLKAHVFVAAT</sequence>
<dbReference type="PANTHER" id="PTHR43190">
    <property type="entry name" value="N-ACETYL-D-GLUCOSAMINE KINASE"/>
    <property type="match status" value="1"/>
</dbReference>
<dbReference type="SUPFAM" id="SSF53067">
    <property type="entry name" value="Actin-like ATPase domain"/>
    <property type="match status" value="1"/>
</dbReference>
<protein>
    <submittedName>
        <fullName evidence="2">BadF/BadG/BcrA/BcrD ATPase family protein</fullName>
    </submittedName>
</protein>
<dbReference type="InterPro" id="IPR043129">
    <property type="entry name" value="ATPase_NBD"/>
</dbReference>
<evidence type="ECO:0000313" key="3">
    <source>
        <dbReference type="Proteomes" id="UP001501697"/>
    </source>
</evidence>
<reference evidence="3" key="1">
    <citation type="journal article" date="2019" name="Int. J. Syst. Evol. Microbiol.">
        <title>The Global Catalogue of Microorganisms (GCM) 10K type strain sequencing project: providing services to taxonomists for standard genome sequencing and annotation.</title>
        <authorList>
            <consortium name="The Broad Institute Genomics Platform"/>
            <consortium name="The Broad Institute Genome Sequencing Center for Infectious Disease"/>
            <person name="Wu L."/>
            <person name="Ma J."/>
        </authorList>
    </citation>
    <scope>NUCLEOTIDE SEQUENCE [LARGE SCALE GENOMIC DNA]</scope>
    <source>
        <strain evidence="3">JCM 16544</strain>
    </source>
</reference>
<dbReference type="Proteomes" id="UP001501697">
    <property type="component" value="Unassembled WGS sequence"/>
</dbReference>
<comment type="caution">
    <text evidence="2">The sequence shown here is derived from an EMBL/GenBank/DDBJ whole genome shotgun (WGS) entry which is preliminary data.</text>
</comment>
<dbReference type="InterPro" id="IPR052519">
    <property type="entry name" value="Euk-type_GlcNAc_Kinase"/>
</dbReference>
<accession>A0ABP7AVJ8</accession>
<dbReference type="PANTHER" id="PTHR43190:SF3">
    <property type="entry name" value="N-ACETYL-D-GLUCOSAMINE KINASE"/>
    <property type="match status" value="1"/>
</dbReference>
<organism evidence="2 3">
    <name type="scientific">Microbacterium awajiense</name>
    <dbReference type="NCBI Taxonomy" id="415214"/>
    <lineage>
        <taxon>Bacteria</taxon>
        <taxon>Bacillati</taxon>
        <taxon>Actinomycetota</taxon>
        <taxon>Actinomycetes</taxon>
        <taxon>Micrococcales</taxon>
        <taxon>Microbacteriaceae</taxon>
        <taxon>Microbacterium</taxon>
    </lineage>
</organism>
<proteinExistence type="predicted"/>
<feature type="domain" description="ATPase BadF/BadG/BcrA/BcrD type" evidence="1">
    <location>
        <begin position="15"/>
        <end position="287"/>
    </location>
</feature>
<gene>
    <name evidence="2" type="ORF">GCM10022200_25970</name>
</gene>
<name>A0ABP7AVJ8_9MICO</name>
<dbReference type="RefSeq" id="WP_344739258.1">
    <property type="nucleotide sequence ID" value="NZ_BAAAYU010000005.1"/>
</dbReference>
<keyword evidence="3" id="KW-1185">Reference proteome</keyword>
<dbReference type="EMBL" id="BAAAYU010000005">
    <property type="protein sequence ID" value="GAA3641046.1"/>
    <property type="molecule type" value="Genomic_DNA"/>
</dbReference>
<evidence type="ECO:0000259" key="1">
    <source>
        <dbReference type="Pfam" id="PF01869"/>
    </source>
</evidence>